<reference evidence="3 4" key="1">
    <citation type="submission" date="2014-11" db="EMBL/GenBank/DDBJ databases">
        <title>Genome sequence of Flavihumibacter solisilvae 3-3.</title>
        <authorList>
            <person name="Zhou G."/>
            <person name="Li M."/>
            <person name="Wang G."/>
        </authorList>
    </citation>
    <scope>NUCLEOTIDE SEQUENCE [LARGE SCALE GENOMIC DNA]</scope>
    <source>
        <strain evidence="3 4">3-3</strain>
    </source>
</reference>
<dbReference type="InterPro" id="IPR001789">
    <property type="entry name" value="Sig_transdc_resp-reg_receiver"/>
</dbReference>
<dbReference type="EMBL" id="JSVC01000005">
    <property type="protein sequence ID" value="KIC95746.1"/>
    <property type="molecule type" value="Genomic_DNA"/>
</dbReference>
<feature type="domain" description="Response regulatory" evidence="2">
    <location>
        <begin position="6"/>
        <end position="127"/>
    </location>
</feature>
<dbReference type="InterPro" id="IPR011006">
    <property type="entry name" value="CheY-like_superfamily"/>
</dbReference>
<protein>
    <recommendedName>
        <fullName evidence="2">Response regulatory domain-containing protein</fullName>
    </recommendedName>
</protein>
<keyword evidence="4" id="KW-1185">Reference proteome</keyword>
<accession>A0A0C1L803</accession>
<evidence type="ECO:0000256" key="1">
    <source>
        <dbReference type="PROSITE-ProRule" id="PRU00169"/>
    </source>
</evidence>
<evidence type="ECO:0000313" key="4">
    <source>
        <dbReference type="Proteomes" id="UP000031408"/>
    </source>
</evidence>
<dbReference type="SUPFAM" id="SSF52172">
    <property type="entry name" value="CheY-like"/>
    <property type="match status" value="1"/>
</dbReference>
<dbReference type="PANTHER" id="PTHR44520">
    <property type="entry name" value="RESPONSE REGULATOR RCP1-RELATED"/>
    <property type="match status" value="1"/>
</dbReference>
<dbReference type="GO" id="GO:0000160">
    <property type="term" value="P:phosphorelay signal transduction system"/>
    <property type="evidence" value="ECO:0007669"/>
    <property type="project" value="InterPro"/>
</dbReference>
<dbReference type="Gene3D" id="3.40.50.2300">
    <property type="match status" value="1"/>
</dbReference>
<evidence type="ECO:0000259" key="2">
    <source>
        <dbReference type="PROSITE" id="PS50110"/>
    </source>
</evidence>
<keyword evidence="1" id="KW-0597">Phosphoprotein</keyword>
<dbReference type="InterPro" id="IPR052893">
    <property type="entry name" value="TCS_response_regulator"/>
</dbReference>
<dbReference type="SMART" id="SM00448">
    <property type="entry name" value="REC"/>
    <property type="match status" value="1"/>
</dbReference>
<dbReference type="STRING" id="1349421.OI18_05600"/>
<proteinExistence type="predicted"/>
<gene>
    <name evidence="3" type="ORF">OI18_05600</name>
</gene>
<name>A0A0C1L803_9BACT</name>
<sequence>MDCSPHFVLVDDDLDDTSLFEEVLLEVQPTVKFQAAHNGLDAMNMLRNAGTELPDLIFLDLNMPRMDGKQCLVAIKEDDLLKNIPVIMYSTSSQPKDIEETRQAGAICFITKPTSIHELRNILSAIVNGLNKIEETVETLSQNEGMCIIR</sequence>
<dbReference type="Proteomes" id="UP000031408">
    <property type="component" value="Unassembled WGS sequence"/>
</dbReference>
<comment type="caution">
    <text evidence="3">The sequence shown here is derived from an EMBL/GenBank/DDBJ whole genome shotgun (WGS) entry which is preliminary data.</text>
</comment>
<dbReference type="PROSITE" id="PS50110">
    <property type="entry name" value="RESPONSE_REGULATORY"/>
    <property type="match status" value="1"/>
</dbReference>
<dbReference type="PANTHER" id="PTHR44520:SF2">
    <property type="entry name" value="RESPONSE REGULATOR RCP1"/>
    <property type="match status" value="1"/>
</dbReference>
<dbReference type="AlphaFoldDB" id="A0A0C1L803"/>
<feature type="modified residue" description="4-aspartylphosphate" evidence="1">
    <location>
        <position position="60"/>
    </location>
</feature>
<organism evidence="3 4">
    <name type="scientific">Flavihumibacter solisilvae</name>
    <dbReference type="NCBI Taxonomy" id="1349421"/>
    <lineage>
        <taxon>Bacteria</taxon>
        <taxon>Pseudomonadati</taxon>
        <taxon>Bacteroidota</taxon>
        <taxon>Chitinophagia</taxon>
        <taxon>Chitinophagales</taxon>
        <taxon>Chitinophagaceae</taxon>
        <taxon>Flavihumibacter</taxon>
    </lineage>
</organism>
<dbReference type="Pfam" id="PF00072">
    <property type="entry name" value="Response_reg"/>
    <property type="match status" value="1"/>
</dbReference>
<evidence type="ECO:0000313" key="3">
    <source>
        <dbReference type="EMBL" id="KIC95746.1"/>
    </source>
</evidence>